<evidence type="ECO:0000313" key="1">
    <source>
        <dbReference type="EMBL" id="PSJ39645.1"/>
    </source>
</evidence>
<keyword evidence="2" id="KW-1185">Reference proteome</keyword>
<reference evidence="1 2" key="1">
    <citation type="submission" date="2018-03" db="EMBL/GenBank/DDBJ databases">
        <title>The draft genome of Sphingosinicella sp. GL-C-18.</title>
        <authorList>
            <person name="Liu L."/>
            <person name="Li L."/>
            <person name="Liang L."/>
            <person name="Zhang X."/>
            <person name="Wang T."/>
        </authorList>
    </citation>
    <scope>NUCLEOTIDE SEQUENCE [LARGE SCALE GENOMIC DNA]</scope>
    <source>
        <strain evidence="1 2">GL-C-18</strain>
    </source>
</reference>
<gene>
    <name evidence="1" type="ORF">C7I55_13695</name>
</gene>
<dbReference type="Proteomes" id="UP000241167">
    <property type="component" value="Unassembled WGS sequence"/>
</dbReference>
<accession>A0A2P7QNU6</accession>
<organism evidence="1 2">
    <name type="scientific">Allosphingosinicella deserti</name>
    <dbReference type="NCBI Taxonomy" id="2116704"/>
    <lineage>
        <taxon>Bacteria</taxon>
        <taxon>Pseudomonadati</taxon>
        <taxon>Pseudomonadota</taxon>
        <taxon>Alphaproteobacteria</taxon>
        <taxon>Sphingomonadales</taxon>
        <taxon>Sphingomonadaceae</taxon>
        <taxon>Allosphingosinicella</taxon>
    </lineage>
</organism>
<dbReference type="Gene3D" id="1.50.10.20">
    <property type="match status" value="1"/>
</dbReference>
<dbReference type="EMBL" id="PXYI01000004">
    <property type="protein sequence ID" value="PSJ39645.1"/>
    <property type="molecule type" value="Genomic_DNA"/>
</dbReference>
<dbReference type="InterPro" id="IPR008930">
    <property type="entry name" value="Terpenoid_cyclase/PrenylTrfase"/>
</dbReference>
<evidence type="ECO:0008006" key="3">
    <source>
        <dbReference type="Google" id="ProtNLM"/>
    </source>
</evidence>
<evidence type="ECO:0000313" key="2">
    <source>
        <dbReference type="Proteomes" id="UP000241167"/>
    </source>
</evidence>
<dbReference type="SUPFAM" id="SSF48239">
    <property type="entry name" value="Terpenoid cyclases/Protein prenyltransferases"/>
    <property type="match status" value="1"/>
</dbReference>
<proteinExistence type="predicted"/>
<sequence length="345" mass="38178">MSTGAELDGAIARGVAFLAEAQCASGELPVFASTDPKMETGCTLDPSIFPTALMAQSLGFCPEAAPVRERALAFLHREMDANGLWRHWTREHPFYAQLPPDLDDTSCASAALASADIAFPDNRSLLLSNRDLRSRFFTWISPRPRLTKGRHLAVTAAQLRHAVTLFFFYRRTSAKPYDVDAVVNANTLFYLGDFPRREAVAAMLLDVLRGDGERSCDKWYDNPFAIWYFFSRALAPIAPEAEAIVARKILSADPETTLDRALAACALLWWGRQPAPSLVDALLASPDVQGSWPRAALYHGGRQRRKDGVFADPHPDTPRWGSEALTTCFCLEALSRVRADVHKVE</sequence>
<comment type="caution">
    <text evidence="1">The sequence shown here is derived from an EMBL/GenBank/DDBJ whole genome shotgun (WGS) entry which is preliminary data.</text>
</comment>
<dbReference type="RefSeq" id="WP_106513540.1">
    <property type="nucleotide sequence ID" value="NZ_PXYI01000004.1"/>
</dbReference>
<name>A0A2P7QNU6_9SPHN</name>
<dbReference type="AlphaFoldDB" id="A0A2P7QNU6"/>
<dbReference type="OrthoDB" id="868739at2"/>
<protein>
    <recommendedName>
        <fullName evidence="3">Squalene cyclase C-terminal domain-containing protein</fullName>
    </recommendedName>
</protein>